<feature type="active site" description="Charge relay system; for autoendoproteolytic cleavage activity" evidence="12">
    <location>
        <position position="1163"/>
    </location>
</feature>
<feature type="compositionally biased region" description="Polar residues" evidence="13">
    <location>
        <begin position="414"/>
        <end position="428"/>
    </location>
</feature>
<dbReference type="PROSITE" id="PS50004">
    <property type="entry name" value="C2"/>
    <property type="match status" value="2"/>
</dbReference>
<evidence type="ECO:0000256" key="5">
    <source>
        <dbReference type="ARBA" id="ARBA00023098"/>
    </source>
</evidence>
<dbReference type="CDD" id="cd00030">
    <property type="entry name" value="C2"/>
    <property type="match status" value="1"/>
</dbReference>
<feature type="compositionally biased region" description="Basic residues" evidence="13">
    <location>
        <begin position="491"/>
        <end position="501"/>
    </location>
</feature>
<dbReference type="Gene3D" id="2.60.40.150">
    <property type="entry name" value="C2 domain"/>
    <property type="match status" value="2"/>
</dbReference>
<keyword evidence="5 12" id="KW-0443">Lipid metabolism</keyword>
<comment type="pathway">
    <text evidence="1">Lipid metabolism.</text>
</comment>
<dbReference type="STRING" id="1331196.A0A1B9ITA3"/>
<feature type="region of interest" description="Disordered" evidence="13">
    <location>
        <begin position="414"/>
        <end position="520"/>
    </location>
</feature>
<feature type="modified residue" description="Pyruvic acid (Ser); by autocatalysis" evidence="12">
    <location>
        <position position="1250"/>
    </location>
</feature>
<feature type="region of interest" description="Disordered" evidence="13">
    <location>
        <begin position="758"/>
        <end position="855"/>
    </location>
</feature>
<organism evidence="16 17">
    <name type="scientific">Kwoniella mangroviensis CBS 10435</name>
    <dbReference type="NCBI Taxonomy" id="1331196"/>
    <lineage>
        <taxon>Eukaryota</taxon>
        <taxon>Fungi</taxon>
        <taxon>Dikarya</taxon>
        <taxon>Basidiomycota</taxon>
        <taxon>Agaricomycotina</taxon>
        <taxon>Tremellomycetes</taxon>
        <taxon>Tremellales</taxon>
        <taxon>Cryptococcaceae</taxon>
        <taxon>Kwoniella</taxon>
    </lineage>
</organism>
<feature type="compositionally biased region" description="Low complexity" evidence="13">
    <location>
        <begin position="1291"/>
        <end position="1311"/>
    </location>
</feature>
<dbReference type="EMBL" id="KI669461">
    <property type="protein sequence ID" value="OCF58634.1"/>
    <property type="molecule type" value="Genomic_DNA"/>
</dbReference>
<dbReference type="Pfam" id="PF00168">
    <property type="entry name" value="C2"/>
    <property type="match status" value="2"/>
</dbReference>
<reference evidence="16 17" key="1">
    <citation type="submission" date="2013-07" db="EMBL/GenBank/DDBJ databases">
        <title>The Genome Sequence of Kwoniella mangroviensis CBS10435.</title>
        <authorList>
            <consortium name="The Broad Institute Genome Sequencing Platform"/>
            <person name="Cuomo C."/>
            <person name="Litvintseva A."/>
            <person name="Chen Y."/>
            <person name="Heitman J."/>
            <person name="Sun S."/>
            <person name="Springer D."/>
            <person name="Dromer F."/>
            <person name="Young S.K."/>
            <person name="Zeng Q."/>
            <person name="Gargeya S."/>
            <person name="Fitzgerald M."/>
            <person name="Abouelleil A."/>
            <person name="Alvarado L."/>
            <person name="Berlin A.M."/>
            <person name="Chapman S.B."/>
            <person name="Dewar J."/>
            <person name="Goldberg J."/>
            <person name="Griggs A."/>
            <person name="Gujja S."/>
            <person name="Hansen M."/>
            <person name="Howarth C."/>
            <person name="Imamovic A."/>
            <person name="Larimer J."/>
            <person name="McCowan C."/>
            <person name="Murphy C."/>
            <person name="Pearson M."/>
            <person name="Priest M."/>
            <person name="Roberts A."/>
            <person name="Saif S."/>
            <person name="Shea T."/>
            <person name="Sykes S."/>
            <person name="Wortman J."/>
            <person name="Nusbaum C."/>
            <person name="Birren B."/>
        </authorList>
    </citation>
    <scope>NUCLEOTIDE SEQUENCE [LARGE SCALE GENOMIC DNA]</scope>
    <source>
        <strain evidence="16 17">CBS 10435</strain>
    </source>
</reference>
<dbReference type="GO" id="GO:0004609">
    <property type="term" value="F:phosphatidylserine decarboxylase activity"/>
    <property type="evidence" value="ECO:0007669"/>
    <property type="project" value="UniProtKB-UniRule"/>
</dbReference>
<feature type="domain" description="EF-hand" evidence="15">
    <location>
        <begin position="688"/>
        <end position="723"/>
    </location>
</feature>
<dbReference type="Pfam" id="PF02666">
    <property type="entry name" value="PS_Dcarbxylase"/>
    <property type="match status" value="1"/>
</dbReference>
<comment type="similarity">
    <text evidence="12">Belongs to the phosphatidylserine decarboxylase family. PSD-B subfamily. Eukaryotic type II sub-subfamily.</text>
</comment>
<proteinExistence type="inferred from homology"/>
<dbReference type="PROSITE" id="PS50222">
    <property type="entry name" value="EF_HAND_2"/>
    <property type="match status" value="1"/>
</dbReference>
<dbReference type="PANTHER" id="PTHR10067">
    <property type="entry name" value="PHOSPHATIDYLSERINE DECARBOXYLASE"/>
    <property type="match status" value="1"/>
</dbReference>
<keyword evidence="4" id="KW-0106">Calcium</keyword>
<dbReference type="GO" id="GO:0016540">
    <property type="term" value="P:protein autoprocessing"/>
    <property type="evidence" value="ECO:0007669"/>
    <property type="project" value="UniProtKB-UniRule"/>
</dbReference>
<comment type="cofactor">
    <cofactor evidence="12">
        <name>pyruvate</name>
        <dbReference type="ChEBI" id="CHEBI:15361"/>
    </cofactor>
    <text evidence="12">Binds 1 pyruvoyl group covalently per subunit.</text>
</comment>
<feature type="region of interest" description="Disordered" evidence="13">
    <location>
        <begin position="873"/>
        <end position="905"/>
    </location>
</feature>
<dbReference type="SUPFAM" id="SSF49562">
    <property type="entry name" value="C2 domain (Calcium/lipid-binding domain, CaLB)"/>
    <property type="match status" value="2"/>
</dbReference>
<dbReference type="OrthoDB" id="67700at2759"/>
<feature type="site" description="Cleavage (non-hydrolytic); by autocatalysis" evidence="12">
    <location>
        <begin position="1249"/>
        <end position="1250"/>
    </location>
</feature>
<keyword evidence="12" id="KW-0967">Endosome</keyword>
<sequence length="1311" mass="143104">MPNTEEALAIANTNTNTKPPPDSQSGKAPPRLKRLASKPLKMAASTFRSSRAPSPGPSDTTTTLVSSDSLSSDTKSGRFSRRKSSKHQHQPISQGMTAAQIASAARGPRKPLEGEEPAVYLRVRVVSAKGLVAKDRGGTSDPFLTLLMPPTSRHSTKVIKKSLDPTFPPETSTFDFPIYLSLTGVIGGRGIECVLWDKDLMRKEYMGELTIPVDKWFPEGEIHLWRDNLPLLTQKLLSTRRKHTVSGSVSFQIGFLPPKDATDSEDALKRVRRVYGSLVEQASVGRNSIGVLGVPAHKGIGTVKMRQEPIKPSSLARPTSMVASAVSGIVSSMKGGHKTVPVAGQPTSAEMDEIEDDDDDDDDIDSLSDDGMSSSSSSDEFEDALDEEEETETPMPMPVNESPSMVENVIAGVSEQTSGLPESKTTNKTQKRESSGNSGLLVPGPKPGSLSGAGTGSGSQGDYFASAPMIKGGSGDSNVSTPGVVTPGGTKMRRPLFKRGKSRTESSSQVQQTVQKKKSKRGFNFDANQGKEVLGIVILEIKGAEDLPKLKNALKFSFDMDPFVVISFGKKVFRTRVIRHSLNPTWDEKLLFHVRRHESAYTMQFAVLDWDKVSGNDMVGTCTLPLSELIADAPKPDPETGLYDKEVDGKHEMRIFTLNLSTEKDMPWEARHSPKLTVRAKYEPYDALRQRFWRQYITQYDVDDSGCMSYTELTAMLDSLGSTLTRRTLEGYFSSCGKSADKDELTMEEVIHGLEKEVTKSRSEKEKVSGDELATSGTSGLGGATPAISAQPASEGLDMTGPDGNVAASAGVDPDELAEHIERSRPKNQDGAEKDGDDVAGNIQPISDRREPNVPAVKVDRTATLDGETIPLKRGINIGEETDGEVTTPGSSYSENDDDNENETPIDDRERIINIKTCPLCHRPRLGKKSEQDIVTHLAVCASADWSRVDRIVTANYVTSSQAQRKFLSKIVNKVAIGSYALGANSANILVQDRRTGQLQEEKMAVYVRLGIRVLYKGAKGQMHSVRARKLLKSLSVKQGLKYDSPSSAVDIPGFIAFHNLDTEEILDPLDSFKNFNEFFYRKLKPAARPVEEPENDGRLVSCADCRMMAFETVHEATQIWIKGREFTVGRLLGPNYKDVAGRYEGGGLAIFRLAPQDYHRFHSPVKGKIGKMTMIDGEYYTVNPQAIRTTLDVYGENVRKIVPIQSEEFGMIMTVWVGAMMVGSILTTVEEGQEVNRADELGYFAFGGSTIVCLFEKGAMKWDEDLLQNGRASIETLVRMGMGIGRSTKKSNGGSLSSSVSGVSTPAEKM</sequence>
<dbReference type="HAMAP" id="MF_00663">
    <property type="entry name" value="PS_decarb_PSD_B_type2"/>
    <property type="match status" value="1"/>
</dbReference>
<feature type="compositionally biased region" description="Acidic residues" evidence="13">
    <location>
        <begin position="379"/>
        <end position="392"/>
    </location>
</feature>
<dbReference type="InterPro" id="IPR033179">
    <property type="entry name" value="PSD_type2_pro"/>
</dbReference>
<keyword evidence="10 12" id="KW-1208">Phospholipid metabolism</keyword>
<comment type="subcellular location">
    <subcellularLocation>
        <location evidence="12">Golgi apparatus membrane</location>
        <topology evidence="12">Peripheral membrane protein</topology>
        <orientation evidence="12">Cytoplasmic side</orientation>
    </subcellularLocation>
    <subcellularLocation>
        <location evidence="12">Endosome membrane</location>
        <topology evidence="12">Peripheral membrane protein</topology>
        <orientation evidence="12">Cytoplasmic side</orientation>
    </subcellularLocation>
</comment>
<evidence type="ECO:0000256" key="13">
    <source>
        <dbReference type="SAM" id="MobiDB-lite"/>
    </source>
</evidence>
<dbReference type="GO" id="GO:0010008">
    <property type="term" value="C:endosome membrane"/>
    <property type="evidence" value="ECO:0007669"/>
    <property type="project" value="UniProtKB-SubCell"/>
</dbReference>
<comment type="subunit">
    <text evidence="12">Heterodimer of a large membrane-associated beta subunit and a small pyruvoyl-containing alpha subunit.</text>
</comment>
<dbReference type="InterPro" id="IPR000008">
    <property type="entry name" value="C2_dom"/>
</dbReference>
<evidence type="ECO:0000256" key="12">
    <source>
        <dbReference type="HAMAP-Rule" id="MF_03209"/>
    </source>
</evidence>
<comment type="domain">
    <text evidence="12">The C2 domains have an essential, but non-catalytic function. They may facilitate interactions with other proteins and are required for lipid transport function.</text>
</comment>
<feature type="active site" description="Schiff-base intermediate with substrate; via pyruvic acid; for decarboxylase activity" evidence="12">
    <location>
        <position position="1250"/>
    </location>
</feature>
<dbReference type="GO" id="GO:0005795">
    <property type="term" value="C:Golgi stack"/>
    <property type="evidence" value="ECO:0007669"/>
    <property type="project" value="UniProtKB-UniRule"/>
</dbReference>
<dbReference type="UniPathway" id="UPA00558">
    <property type="reaction ID" value="UER00616"/>
</dbReference>
<evidence type="ECO:0000256" key="1">
    <source>
        <dbReference type="ARBA" id="ARBA00005189"/>
    </source>
</evidence>
<feature type="compositionally biased region" description="Basic and acidic residues" evidence="13">
    <location>
        <begin position="758"/>
        <end position="770"/>
    </location>
</feature>
<feature type="active site" description="Charge relay system; for autoendoproteolytic cleavage activity" evidence="12">
    <location>
        <position position="1250"/>
    </location>
</feature>
<keyword evidence="9 12" id="KW-0456">Lyase</keyword>
<dbReference type="EC" id="4.1.1.65" evidence="12"/>
<dbReference type="InterPro" id="IPR035892">
    <property type="entry name" value="C2_domain_sf"/>
</dbReference>
<dbReference type="NCBIfam" id="TIGR00163">
    <property type="entry name" value="PS_decarb"/>
    <property type="match status" value="1"/>
</dbReference>
<dbReference type="GO" id="GO:0006646">
    <property type="term" value="P:phosphatidylethanolamine biosynthetic process"/>
    <property type="evidence" value="ECO:0007669"/>
    <property type="project" value="UniProtKB-UniRule"/>
</dbReference>
<evidence type="ECO:0000256" key="3">
    <source>
        <dbReference type="ARBA" id="ARBA00022793"/>
    </source>
</evidence>
<evidence type="ECO:0000256" key="6">
    <source>
        <dbReference type="ARBA" id="ARBA00023136"/>
    </source>
</evidence>
<dbReference type="SUPFAM" id="SSF47473">
    <property type="entry name" value="EF-hand"/>
    <property type="match status" value="1"/>
</dbReference>
<dbReference type="CDD" id="cd04039">
    <property type="entry name" value="C2_PSD"/>
    <property type="match status" value="1"/>
</dbReference>
<feature type="compositionally biased region" description="Acidic residues" evidence="13">
    <location>
        <begin position="895"/>
        <end position="905"/>
    </location>
</feature>
<dbReference type="InterPro" id="IPR011992">
    <property type="entry name" value="EF-hand-dom_pair"/>
</dbReference>
<evidence type="ECO:0000256" key="7">
    <source>
        <dbReference type="ARBA" id="ARBA00023145"/>
    </source>
</evidence>
<evidence type="ECO:0000256" key="9">
    <source>
        <dbReference type="ARBA" id="ARBA00023239"/>
    </source>
</evidence>
<name>A0A1B9ITA3_9TREE</name>
<feature type="compositionally biased region" description="Low complexity" evidence="13">
    <location>
        <begin position="369"/>
        <end position="378"/>
    </location>
</feature>
<keyword evidence="11 12" id="KW-0670">Pyruvate</keyword>
<evidence type="ECO:0000259" key="14">
    <source>
        <dbReference type="PROSITE" id="PS50004"/>
    </source>
</evidence>
<evidence type="ECO:0000313" key="17">
    <source>
        <dbReference type="Proteomes" id="UP000092583"/>
    </source>
</evidence>
<keyword evidence="7 12" id="KW-0865">Zymogen</keyword>
<reference evidence="17" key="2">
    <citation type="submission" date="2013-12" db="EMBL/GenBank/DDBJ databases">
        <title>Evolution of pathogenesis and genome organization in the Tremellales.</title>
        <authorList>
            <person name="Cuomo C."/>
            <person name="Litvintseva A."/>
            <person name="Heitman J."/>
            <person name="Chen Y."/>
            <person name="Sun S."/>
            <person name="Springer D."/>
            <person name="Dromer F."/>
            <person name="Young S."/>
            <person name="Zeng Q."/>
            <person name="Chapman S."/>
            <person name="Gujja S."/>
            <person name="Saif S."/>
            <person name="Birren B."/>
        </authorList>
    </citation>
    <scope>NUCLEOTIDE SEQUENCE [LARGE SCALE GENOMIC DNA]</scope>
    <source>
        <strain evidence="17">CBS 10435</strain>
    </source>
</reference>
<evidence type="ECO:0000256" key="8">
    <source>
        <dbReference type="ARBA" id="ARBA00023209"/>
    </source>
</evidence>
<evidence type="ECO:0000256" key="10">
    <source>
        <dbReference type="ARBA" id="ARBA00023264"/>
    </source>
</evidence>
<comment type="catalytic activity">
    <reaction evidence="12">
        <text>a 1,2-diacyl-sn-glycero-3-phospho-L-serine + H(+) = a 1,2-diacyl-sn-glycero-3-phosphoethanolamine + CO2</text>
        <dbReference type="Rhea" id="RHEA:20828"/>
        <dbReference type="ChEBI" id="CHEBI:15378"/>
        <dbReference type="ChEBI" id="CHEBI:16526"/>
        <dbReference type="ChEBI" id="CHEBI:57262"/>
        <dbReference type="ChEBI" id="CHEBI:64612"/>
        <dbReference type="EC" id="4.1.1.65"/>
    </reaction>
</comment>
<comment type="pathway">
    <text evidence="12">Phospholipid metabolism; phosphatidylethanolamine biosynthesis; phosphatidylethanolamine from CDP-diacylglycerol: step 2/2.</text>
</comment>
<accession>A0A1B9ITA3</accession>
<gene>
    <name evidence="12" type="primary">PSD2</name>
    <name evidence="16" type="ORF">L486_03123</name>
</gene>
<evidence type="ECO:0000256" key="11">
    <source>
        <dbReference type="ARBA" id="ARBA00023317"/>
    </source>
</evidence>
<feature type="compositionally biased region" description="Acidic residues" evidence="13">
    <location>
        <begin position="350"/>
        <end position="368"/>
    </location>
</feature>
<protein>
    <recommendedName>
        <fullName evidence="12">Phosphatidylserine decarboxylase proenzyme 2</fullName>
        <ecNumber evidence="12">4.1.1.65</ecNumber>
    </recommendedName>
    <component>
        <recommendedName>
            <fullName evidence="12">Phosphatidylserine decarboxylase 2 beta chain</fullName>
        </recommendedName>
    </component>
    <component>
        <recommendedName>
            <fullName evidence="12">Phosphatidylserine decarboxylase 2 alpha chain</fullName>
        </recommendedName>
    </component>
</protein>
<keyword evidence="3 12" id="KW-0210">Decarboxylase</keyword>
<dbReference type="InterPro" id="IPR003817">
    <property type="entry name" value="PS_Dcarbxylase"/>
</dbReference>
<evidence type="ECO:0000313" key="16">
    <source>
        <dbReference type="EMBL" id="OCF58634.1"/>
    </source>
</evidence>
<keyword evidence="8 12" id="KW-0594">Phospholipid biosynthesis</keyword>
<feature type="region of interest" description="Disordered" evidence="13">
    <location>
        <begin position="1287"/>
        <end position="1311"/>
    </location>
</feature>
<comment type="PTM">
    <text evidence="12">Is synthesized initially as an inactive proenzyme. Formation of the active enzyme involves a self-maturation process in which the active site pyruvoyl group is generated from an internal serine residue via an autocatalytic post-translational modification. Two non-identical subunits are generated from the proenzyme in this reaction, and the pyruvate is formed at the N-terminus of the alpha chain, which is derived from the carboxyl end of the proenzyme. The autoendoproteolytic cleavage occurs by a canonical serine protease mechanism, in which the side chain hydroxyl group of the serine supplies its oxygen atom to form the C-terminus of the beta chain, while the remainder of the serine residue undergoes an oxidative deamination to produce ammonia and the pyruvoyl prosthetic group on the alpha chain. During this reaction, the Ser that is part of the protease active site of the proenzyme becomes the pyruvoyl prosthetic group, which constitutes an essential element of the active site of the mature decarboxylase.</text>
</comment>
<comment type="function">
    <text evidence="12">Catalyzes the formation of phosphatidylethanolamine (PtdEtn) from phosphatidylserine (PtdSer). Plays a central role in phospholipid metabolism and in the interorganelle trafficking of phosphatidylserine.</text>
</comment>
<evidence type="ECO:0000256" key="4">
    <source>
        <dbReference type="ARBA" id="ARBA00022837"/>
    </source>
</evidence>
<feature type="active site" description="Charge relay system; for autoendoproteolytic cleavage activity" evidence="12">
    <location>
        <position position="1105"/>
    </location>
</feature>
<feature type="region of interest" description="Disordered" evidence="13">
    <location>
        <begin position="333"/>
        <end position="402"/>
    </location>
</feature>
<feature type="chain" id="PRO_5023565055" description="Phosphatidylserine decarboxylase 2 beta chain" evidence="12">
    <location>
        <begin position="1"/>
        <end position="1249"/>
    </location>
</feature>
<dbReference type="Gene3D" id="1.10.238.10">
    <property type="entry name" value="EF-hand"/>
    <property type="match status" value="1"/>
</dbReference>
<evidence type="ECO:0000259" key="15">
    <source>
        <dbReference type="PROSITE" id="PS50222"/>
    </source>
</evidence>
<keyword evidence="6 12" id="KW-0472">Membrane</keyword>
<dbReference type="GO" id="GO:0000139">
    <property type="term" value="C:Golgi membrane"/>
    <property type="evidence" value="ECO:0007669"/>
    <property type="project" value="UniProtKB-SubCell"/>
</dbReference>
<evidence type="ECO:0000256" key="2">
    <source>
        <dbReference type="ARBA" id="ARBA00022516"/>
    </source>
</evidence>
<keyword evidence="2 12" id="KW-0444">Lipid biosynthesis</keyword>
<feature type="domain" description="C2" evidence="14">
    <location>
        <begin position="517"/>
        <end position="639"/>
    </location>
</feature>
<keyword evidence="17" id="KW-1185">Reference proteome</keyword>
<dbReference type="PROSITE" id="PS00018">
    <property type="entry name" value="EF_HAND_1"/>
    <property type="match status" value="1"/>
</dbReference>
<dbReference type="InterPro" id="IPR002048">
    <property type="entry name" value="EF_hand_dom"/>
</dbReference>
<feature type="compositionally biased region" description="Low complexity" evidence="13">
    <location>
        <begin position="58"/>
        <end position="74"/>
    </location>
</feature>
<feature type="compositionally biased region" description="Basic and acidic residues" evidence="13">
    <location>
        <begin position="817"/>
        <end position="834"/>
    </location>
</feature>
<dbReference type="InterPro" id="IPR018247">
    <property type="entry name" value="EF_Hand_1_Ca_BS"/>
</dbReference>
<dbReference type="SMART" id="SM00239">
    <property type="entry name" value="C2"/>
    <property type="match status" value="2"/>
</dbReference>
<keyword evidence="12" id="KW-0333">Golgi apparatus</keyword>
<feature type="compositionally biased region" description="Basic residues" evidence="13">
    <location>
        <begin position="78"/>
        <end position="89"/>
    </location>
</feature>
<dbReference type="Proteomes" id="UP000092583">
    <property type="component" value="Unassembled WGS sequence"/>
</dbReference>
<dbReference type="InterPro" id="IPR033177">
    <property type="entry name" value="PSD-B"/>
</dbReference>
<feature type="domain" description="C2" evidence="14">
    <location>
        <begin position="104"/>
        <end position="226"/>
    </location>
</feature>
<dbReference type="PANTHER" id="PTHR10067:SF17">
    <property type="entry name" value="PHOSPHATIDYLSERINE DECARBOXYLASE PROENZYME 2"/>
    <property type="match status" value="1"/>
</dbReference>
<feature type="chain" id="PRO_5023565056" description="Phosphatidylserine decarboxylase 2 alpha chain" evidence="12">
    <location>
        <begin position="1250"/>
        <end position="1311"/>
    </location>
</feature>
<feature type="region of interest" description="Disordered" evidence="13">
    <location>
        <begin position="1"/>
        <end position="113"/>
    </location>
</feature>
<dbReference type="GO" id="GO:0005509">
    <property type="term" value="F:calcium ion binding"/>
    <property type="evidence" value="ECO:0007669"/>
    <property type="project" value="InterPro"/>
</dbReference>